<keyword evidence="1" id="KW-0472">Membrane</keyword>
<evidence type="ECO:0000313" key="2">
    <source>
        <dbReference type="EMBL" id="GAA4917796.1"/>
    </source>
</evidence>
<proteinExistence type="predicted"/>
<evidence type="ECO:0000256" key="1">
    <source>
        <dbReference type="SAM" id="Phobius"/>
    </source>
</evidence>
<sequence length="274" mass="31537">MLSPKPEEFVLLLDVFREGLILNIITVNDVISWADDIIRNTDEPDYFFIDVSLSRDKNNMIEIISKYTAEINSPICVRVLLGLLYRKFISENSPSSVEKTARLLESFTSFDLLTSFETNYLYQFGDFDLFYLNDAALLEVEIINFLKEYDPFTLDNYLEWTKINVEVETVLTIKATEVNAAAIRKQWEGYSKSIISENGISADAVATSIGEQWEENSKSITAENVVYAIILFLTLLLLATSSYVFSVEWGMLWPASIVLVVYIVKWFVKRFIKW</sequence>
<evidence type="ECO:0000313" key="3">
    <source>
        <dbReference type="Proteomes" id="UP001501436"/>
    </source>
</evidence>
<keyword evidence="3" id="KW-1185">Reference proteome</keyword>
<dbReference type="EMBL" id="BAABJI010000002">
    <property type="protein sequence ID" value="GAA4917796.1"/>
    <property type="molecule type" value="Genomic_DNA"/>
</dbReference>
<keyword evidence="1" id="KW-0812">Transmembrane</keyword>
<comment type="caution">
    <text evidence="2">The sequence shown here is derived from an EMBL/GenBank/DDBJ whole genome shotgun (WGS) entry which is preliminary data.</text>
</comment>
<protein>
    <submittedName>
        <fullName evidence="2">Uncharacterized protein</fullName>
    </submittedName>
</protein>
<accession>A0ABP9FUE7</accession>
<gene>
    <name evidence="2" type="ORF">GCM10023313_21780</name>
</gene>
<feature type="transmembrane region" description="Helical" evidence="1">
    <location>
        <begin position="251"/>
        <end position="268"/>
    </location>
</feature>
<organism evidence="2 3">
    <name type="scientific">Mucilaginibacter defluvii</name>
    <dbReference type="NCBI Taxonomy" id="1196019"/>
    <lineage>
        <taxon>Bacteria</taxon>
        <taxon>Pseudomonadati</taxon>
        <taxon>Bacteroidota</taxon>
        <taxon>Sphingobacteriia</taxon>
        <taxon>Sphingobacteriales</taxon>
        <taxon>Sphingobacteriaceae</taxon>
        <taxon>Mucilaginibacter</taxon>
    </lineage>
</organism>
<feature type="transmembrane region" description="Helical" evidence="1">
    <location>
        <begin position="225"/>
        <end position="245"/>
    </location>
</feature>
<dbReference type="Proteomes" id="UP001501436">
    <property type="component" value="Unassembled WGS sequence"/>
</dbReference>
<dbReference type="RefSeq" id="WP_345331229.1">
    <property type="nucleotide sequence ID" value="NZ_BAABJI010000002.1"/>
</dbReference>
<name>A0ABP9FUE7_9SPHI</name>
<keyword evidence="1" id="KW-1133">Transmembrane helix</keyword>
<reference evidence="3" key="1">
    <citation type="journal article" date="2019" name="Int. J. Syst. Evol. Microbiol.">
        <title>The Global Catalogue of Microorganisms (GCM) 10K type strain sequencing project: providing services to taxonomists for standard genome sequencing and annotation.</title>
        <authorList>
            <consortium name="The Broad Institute Genomics Platform"/>
            <consortium name="The Broad Institute Genome Sequencing Center for Infectious Disease"/>
            <person name="Wu L."/>
            <person name="Ma J."/>
        </authorList>
    </citation>
    <scope>NUCLEOTIDE SEQUENCE [LARGE SCALE GENOMIC DNA]</scope>
    <source>
        <strain evidence="3">JCM 18283</strain>
    </source>
</reference>